<dbReference type="CDD" id="cd04301">
    <property type="entry name" value="NAT_SF"/>
    <property type="match status" value="1"/>
</dbReference>
<evidence type="ECO:0000259" key="3">
    <source>
        <dbReference type="PROSITE" id="PS51186"/>
    </source>
</evidence>
<keyword evidence="1 4" id="KW-0808">Transferase</keyword>
<keyword evidence="5" id="KW-1185">Reference proteome</keyword>
<dbReference type="InterPro" id="IPR016181">
    <property type="entry name" value="Acyl_CoA_acyltransferase"/>
</dbReference>
<reference evidence="4 5" key="1">
    <citation type="submission" date="2017-06" db="EMBL/GenBank/DDBJ databases">
        <authorList>
            <person name="Kim H.J."/>
            <person name="Triplett B.A."/>
        </authorList>
    </citation>
    <scope>NUCLEOTIDE SEQUENCE [LARGE SCALE GENOMIC DNA]</scope>
    <source>
        <strain evidence="4 5">CGMCC 4.5593</strain>
    </source>
</reference>
<organism evidence="4 5">
    <name type="scientific">Asanoa hainanensis</name>
    <dbReference type="NCBI Taxonomy" id="560556"/>
    <lineage>
        <taxon>Bacteria</taxon>
        <taxon>Bacillati</taxon>
        <taxon>Actinomycetota</taxon>
        <taxon>Actinomycetes</taxon>
        <taxon>Micromonosporales</taxon>
        <taxon>Micromonosporaceae</taxon>
        <taxon>Asanoa</taxon>
    </lineage>
</organism>
<dbReference type="AlphaFoldDB" id="A0A239P9M2"/>
<accession>A0A239P9M2</accession>
<dbReference type="PANTHER" id="PTHR43072:SF23">
    <property type="entry name" value="UPF0039 PROTEIN C11D3.02C"/>
    <property type="match status" value="1"/>
</dbReference>
<evidence type="ECO:0000313" key="4">
    <source>
        <dbReference type="EMBL" id="SNT63645.1"/>
    </source>
</evidence>
<dbReference type="Proteomes" id="UP000198362">
    <property type="component" value="Unassembled WGS sequence"/>
</dbReference>
<gene>
    <name evidence="4" type="ORF">SAMN05421812_115173</name>
</gene>
<dbReference type="Gene3D" id="3.40.630.30">
    <property type="match status" value="1"/>
</dbReference>
<evidence type="ECO:0000256" key="1">
    <source>
        <dbReference type="ARBA" id="ARBA00022679"/>
    </source>
</evidence>
<keyword evidence="2" id="KW-0012">Acyltransferase</keyword>
<dbReference type="PANTHER" id="PTHR43072">
    <property type="entry name" value="N-ACETYLTRANSFERASE"/>
    <property type="match status" value="1"/>
</dbReference>
<feature type="domain" description="N-acetyltransferase" evidence="3">
    <location>
        <begin position="1"/>
        <end position="103"/>
    </location>
</feature>
<dbReference type="SUPFAM" id="SSF55729">
    <property type="entry name" value="Acyl-CoA N-acyltransferases (Nat)"/>
    <property type="match status" value="1"/>
</dbReference>
<evidence type="ECO:0000256" key="2">
    <source>
        <dbReference type="ARBA" id="ARBA00023315"/>
    </source>
</evidence>
<dbReference type="PROSITE" id="PS51186">
    <property type="entry name" value="GNAT"/>
    <property type="match status" value="1"/>
</dbReference>
<protein>
    <submittedName>
        <fullName evidence="4">Phosphinothricin acetyltransferase</fullName>
    </submittedName>
</protein>
<dbReference type="InterPro" id="IPR000182">
    <property type="entry name" value="GNAT_dom"/>
</dbReference>
<dbReference type="GO" id="GO:0016747">
    <property type="term" value="F:acyltransferase activity, transferring groups other than amino-acyl groups"/>
    <property type="evidence" value="ECO:0007669"/>
    <property type="project" value="InterPro"/>
</dbReference>
<evidence type="ECO:0000313" key="5">
    <source>
        <dbReference type="Proteomes" id="UP000198362"/>
    </source>
</evidence>
<sequence>MFDGRIAGWVAVSAVSARPVYAGVVEHSVYVDAAARGRGVGAALLRALITSTERSGIWTIQSAIFPTNVASLRLHEAAGFRVVGTRERLGRRDGEWRDVVLLERRSQVI</sequence>
<name>A0A239P9M2_9ACTN</name>
<dbReference type="EMBL" id="FZPH01000015">
    <property type="protein sequence ID" value="SNT63645.1"/>
    <property type="molecule type" value="Genomic_DNA"/>
</dbReference>
<proteinExistence type="predicted"/>
<dbReference type="Pfam" id="PF00583">
    <property type="entry name" value="Acetyltransf_1"/>
    <property type="match status" value="1"/>
</dbReference>